<accession>A0A1I6GEE9</accession>
<dbReference type="EMBL" id="FOYP01000001">
    <property type="protein sequence ID" value="SFR40481.1"/>
    <property type="molecule type" value="Genomic_DNA"/>
</dbReference>
<organism evidence="1 2">
    <name type="scientific">Yoonia tamlensis</name>
    <dbReference type="NCBI Taxonomy" id="390270"/>
    <lineage>
        <taxon>Bacteria</taxon>
        <taxon>Pseudomonadati</taxon>
        <taxon>Pseudomonadota</taxon>
        <taxon>Alphaproteobacteria</taxon>
        <taxon>Rhodobacterales</taxon>
        <taxon>Paracoccaceae</taxon>
        <taxon>Yoonia</taxon>
    </lineage>
</organism>
<name>A0A1I6GEE9_9RHOB</name>
<sequence>MRIVTAVRARDKQDHEAARIRNYELSNLFIFAQHDPKKMPKYQAVSAKSELVSDEAQQARARGAFIALALRSKG</sequence>
<gene>
    <name evidence="1" type="ORF">SAMN04488005_1506</name>
</gene>
<evidence type="ECO:0000313" key="2">
    <source>
        <dbReference type="Proteomes" id="UP000199478"/>
    </source>
</evidence>
<dbReference type="STRING" id="390270.SAMN04488005_1506"/>
<keyword evidence="2" id="KW-1185">Reference proteome</keyword>
<protein>
    <submittedName>
        <fullName evidence="1">Uncharacterized protein</fullName>
    </submittedName>
</protein>
<dbReference type="AlphaFoldDB" id="A0A1I6GEE9"/>
<proteinExistence type="predicted"/>
<dbReference type="Proteomes" id="UP000199478">
    <property type="component" value="Unassembled WGS sequence"/>
</dbReference>
<reference evidence="2" key="1">
    <citation type="submission" date="2016-10" db="EMBL/GenBank/DDBJ databases">
        <authorList>
            <person name="Varghese N."/>
            <person name="Submissions S."/>
        </authorList>
    </citation>
    <scope>NUCLEOTIDE SEQUENCE [LARGE SCALE GENOMIC DNA]</scope>
    <source>
        <strain evidence="2">DSM 26879</strain>
    </source>
</reference>
<evidence type="ECO:0000313" key="1">
    <source>
        <dbReference type="EMBL" id="SFR40481.1"/>
    </source>
</evidence>